<protein>
    <submittedName>
        <fullName evidence="1">RNA ligase with polynucleotide kinase domain</fullName>
    </submittedName>
</protein>
<dbReference type="GO" id="GO:0016874">
    <property type="term" value="F:ligase activity"/>
    <property type="evidence" value="ECO:0007669"/>
    <property type="project" value="UniProtKB-KW"/>
</dbReference>
<proteinExistence type="predicted"/>
<keyword evidence="1" id="KW-0808">Transferase</keyword>
<dbReference type="EMBL" id="MK500440">
    <property type="protein sequence ID" value="QBK89768.1"/>
    <property type="molecule type" value="Genomic_DNA"/>
</dbReference>
<keyword evidence="1" id="KW-0418">Kinase</keyword>
<evidence type="ECO:0000313" key="1">
    <source>
        <dbReference type="EMBL" id="QBK89768.1"/>
    </source>
</evidence>
<organism evidence="1">
    <name type="scientific">Pithovirus LCPAC101</name>
    <dbReference type="NCBI Taxonomy" id="2506586"/>
    <lineage>
        <taxon>Viruses</taxon>
        <taxon>Pithoviruses</taxon>
    </lineage>
</organism>
<dbReference type="GO" id="GO:0016301">
    <property type="term" value="F:kinase activity"/>
    <property type="evidence" value="ECO:0007669"/>
    <property type="project" value="UniProtKB-KW"/>
</dbReference>
<gene>
    <name evidence="1" type="ORF">LCPAC101_00510</name>
</gene>
<sequence length="530" mass="62072">MSESKNESAQQELKLTIAKILGIPVTNDWDIYDSIPKKNLYLVHYKPSANVNKYGWIQGIVVDIKNECIVCKSSHSDVLEKDKLIIKNDTLILEDKNNSEILSSEKYRIYQGIEGLAIRVFRHEGVTYLSTHKRIEVRNYKSRWGNSILFSEMIKQLPFPDPDSIFSGSSTDEQKSSETEYDIESDTSPIVYIFIITHPDILNVSRDYVKRGYVSYLGYNLMNKKNVSTNNINVEINTFESLATYDLSEAKKSNKVYIPKEMTLEEANNHLKYGFYPKYENIEDARCGYGENLMIVPVISDTESRCLPFNIYEVASPAYTWRKSIRGDNSSLYGRFFELSENARINVKSDSLLEYKRRFPLYNMYNIESVKHMIHGGKRLMKWGQDATKDYILDTYKDRIYNIWVCYMMSCPVHRQNEIVDMYDSYRNDMEYTVSILNTMYLNESYKNNTHSHNKNITKIIEKAIFNKSTQEYNKHELKQYISDKVEVEVDTKKDDNIILNTIKKEVYSLEGSTLYSLYKYLFQYKNIIS</sequence>
<reference evidence="1" key="1">
    <citation type="journal article" date="2019" name="MBio">
        <title>Virus Genomes from Deep Sea Sediments Expand the Ocean Megavirome and Support Independent Origins of Viral Gigantism.</title>
        <authorList>
            <person name="Backstrom D."/>
            <person name="Yutin N."/>
            <person name="Jorgensen S.L."/>
            <person name="Dharamshi J."/>
            <person name="Homa F."/>
            <person name="Zaremba-Niedwiedzka K."/>
            <person name="Spang A."/>
            <person name="Wolf Y.I."/>
            <person name="Koonin E.V."/>
            <person name="Ettema T.J."/>
        </authorList>
    </citation>
    <scope>NUCLEOTIDE SEQUENCE</scope>
</reference>
<accession>A0A481Z3Z7</accession>
<keyword evidence="1" id="KW-0436">Ligase</keyword>
<name>A0A481Z3Z7_9VIRU</name>